<evidence type="ECO:0000313" key="1">
    <source>
        <dbReference type="EMBL" id="GIX79078.1"/>
    </source>
</evidence>
<dbReference type="EMBL" id="BPLR01020466">
    <property type="protein sequence ID" value="GIX79078.1"/>
    <property type="molecule type" value="Genomic_DNA"/>
</dbReference>
<protein>
    <submittedName>
        <fullName evidence="1">Uncharacterized protein</fullName>
    </submittedName>
</protein>
<comment type="caution">
    <text evidence="1">The sequence shown here is derived from an EMBL/GenBank/DDBJ whole genome shotgun (WGS) entry which is preliminary data.</text>
</comment>
<evidence type="ECO:0000313" key="2">
    <source>
        <dbReference type="Proteomes" id="UP001054945"/>
    </source>
</evidence>
<reference evidence="1 2" key="1">
    <citation type="submission" date="2021-06" db="EMBL/GenBank/DDBJ databases">
        <title>Caerostris extrusa draft genome.</title>
        <authorList>
            <person name="Kono N."/>
            <person name="Arakawa K."/>
        </authorList>
    </citation>
    <scope>NUCLEOTIDE SEQUENCE [LARGE SCALE GENOMIC DNA]</scope>
</reference>
<keyword evidence="2" id="KW-1185">Reference proteome</keyword>
<accession>A0AAV4N2Y9</accession>
<proteinExistence type="predicted"/>
<organism evidence="1 2">
    <name type="scientific">Caerostris extrusa</name>
    <name type="common">Bark spider</name>
    <name type="synonym">Caerostris bankana</name>
    <dbReference type="NCBI Taxonomy" id="172846"/>
    <lineage>
        <taxon>Eukaryota</taxon>
        <taxon>Metazoa</taxon>
        <taxon>Ecdysozoa</taxon>
        <taxon>Arthropoda</taxon>
        <taxon>Chelicerata</taxon>
        <taxon>Arachnida</taxon>
        <taxon>Araneae</taxon>
        <taxon>Araneomorphae</taxon>
        <taxon>Entelegynae</taxon>
        <taxon>Araneoidea</taxon>
        <taxon>Araneidae</taxon>
        <taxon>Caerostris</taxon>
    </lineage>
</organism>
<sequence length="206" mass="23408">MTAPSTLVNFCPGPLSLENWCHFVHVLSIRAQMESFYGKQRQSSQPYTIRAVECKLSKLVNKWKFFLGLRCAVGETNVFLAMTLQEFWADKLLAHSRILYHNSTSSIEANDSLHQLLPGSTFIRELVPFCPCSVYPAQMVSFYGKQRQSSQPDTIRAGSSTKSGHKHNLLNYKRGGYCHGPRHDIYWNGVRCKEKTFSCLVHGSSR</sequence>
<gene>
    <name evidence="1" type="ORF">CEXT_322471</name>
</gene>
<dbReference type="AlphaFoldDB" id="A0AAV4N2Y9"/>
<dbReference type="Proteomes" id="UP001054945">
    <property type="component" value="Unassembled WGS sequence"/>
</dbReference>
<name>A0AAV4N2Y9_CAEEX</name>